<evidence type="ECO:0000313" key="3">
    <source>
        <dbReference type="EMBL" id="KAK6920598.1"/>
    </source>
</evidence>
<proteinExistence type="predicted"/>
<name>A0AAN8Z4R4_9MAGN</name>
<organism evidence="3 4">
    <name type="scientific">Dillenia turbinata</name>
    <dbReference type="NCBI Taxonomy" id="194707"/>
    <lineage>
        <taxon>Eukaryota</taxon>
        <taxon>Viridiplantae</taxon>
        <taxon>Streptophyta</taxon>
        <taxon>Embryophyta</taxon>
        <taxon>Tracheophyta</taxon>
        <taxon>Spermatophyta</taxon>
        <taxon>Magnoliopsida</taxon>
        <taxon>eudicotyledons</taxon>
        <taxon>Gunneridae</taxon>
        <taxon>Pentapetalae</taxon>
        <taxon>Dilleniales</taxon>
        <taxon>Dilleniaceae</taxon>
        <taxon>Dillenia</taxon>
    </lineage>
</organism>
<dbReference type="Gene3D" id="3.90.70.130">
    <property type="match status" value="2"/>
</dbReference>
<dbReference type="PANTHER" id="PTHR48153:SF2">
    <property type="entry name" value="UFM1-SPECIFIC PROTEASE 2"/>
    <property type="match status" value="1"/>
</dbReference>
<protein>
    <submittedName>
        <fullName evidence="3">Peptidase C78, ubiquitin fold modifier-specific peptidase 1/ 2</fullName>
    </submittedName>
</protein>
<dbReference type="PANTHER" id="PTHR48153">
    <property type="entry name" value="UFM1-SPECIFIC PROTEASE 2"/>
    <property type="match status" value="1"/>
</dbReference>
<dbReference type="AlphaFoldDB" id="A0AAN8Z4R4"/>
<dbReference type="InterPro" id="IPR001763">
    <property type="entry name" value="Rhodanese-like_dom"/>
</dbReference>
<evidence type="ECO:0000313" key="4">
    <source>
        <dbReference type="Proteomes" id="UP001370490"/>
    </source>
</evidence>
<dbReference type="Pfam" id="PF07910">
    <property type="entry name" value="Peptidase_C78"/>
    <property type="match status" value="1"/>
</dbReference>
<dbReference type="Proteomes" id="UP001370490">
    <property type="component" value="Unassembled WGS sequence"/>
</dbReference>
<reference evidence="3 4" key="1">
    <citation type="submission" date="2023-12" db="EMBL/GenBank/DDBJ databases">
        <title>A high-quality genome assembly for Dillenia turbinata (Dilleniales).</title>
        <authorList>
            <person name="Chanderbali A."/>
        </authorList>
    </citation>
    <scope>NUCLEOTIDE SEQUENCE [LARGE SCALE GENOMIC DNA]</scope>
    <source>
        <strain evidence="3">LSX21</strain>
        <tissue evidence="3">Leaf</tissue>
    </source>
</reference>
<comment type="caution">
    <text evidence="3">The sequence shown here is derived from an EMBL/GenBank/DDBJ whole genome shotgun (WGS) entry which is preliminary data.</text>
</comment>
<evidence type="ECO:0000259" key="2">
    <source>
        <dbReference type="PROSITE" id="PS50206"/>
    </source>
</evidence>
<dbReference type="EMBL" id="JBAMMX010000020">
    <property type="protein sequence ID" value="KAK6920598.1"/>
    <property type="molecule type" value="Genomic_DNA"/>
</dbReference>
<evidence type="ECO:0000256" key="1">
    <source>
        <dbReference type="ARBA" id="ARBA00022801"/>
    </source>
</evidence>
<dbReference type="GO" id="GO:0071567">
    <property type="term" value="F:deUFMylase activity"/>
    <property type="evidence" value="ECO:0007669"/>
    <property type="project" value="TreeGrafter"/>
</dbReference>
<feature type="domain" description="Rhodanese" evidence="2">
    <location>
        <begin position="476"/>
        <end position="494"/>
    </location>
</feature>
<dbReference type="PROSITE" id="PS50206">
    <property type="entry name" value="RHODANESE_3"/>
    <property type="match status" value="1"/>
</dbReference>
<keyword evidence="4" id="KW-1185">Reference proteome</keyword>
<accession>A0AAN8Z4R4</accession>
<keyword evidence="1" id="KW-0378">Hydrolase</keyword>
<gene>
    <name evidence="3" type="ORF">RJ641_014276</name>
</gene>
<dbReference type="InterPro" id="IPR012462">
    <property type="entry name" value="UFSP1/2_DUB_cat"/>
</dbReference>
<sequence length="514" mass="58310">MVPLIVLDNAFVVSNFASIRGMQCYEATPGPGCSYWSYQRHDWLWKQPSVIVSKDNHDSENLAKKAIDVACKMQEVLSSDEVNSQDFIGAVEMLDHAEEKLSERGCLLRCELPIKLPIYAPVNKQSVNAMFRDPEVAYMVEMIETSTSAPRPIILRGEDLDFDIDLSNVKLKSYFAAELDGKALPILSSYVLYHFSAPGVFHPITAIYEVSCGEIEMKQVELRKSLHLRLGLPFHRRLLWIADSLNSLLAKGSKNSHSKQKGTTLLKDVHIGILNNGSQWFDMMSYFSVALMFLLSSSNLTLSCDVVSLIQGSYDYHHYLQDSFDDSASSGFRYEGRVKGINYLNIHLKSSFHMIVNPWVDSSVCALQFPAPTWLECVTFQGWSCAYRSLQTIISWFRHQHYTSIDVHTVCMNVICKRNTTIPCRDWFVGSRKWIGAIELSFLLDKLLGVLITMKQAVTAFLILDPHCTGNDELKKIVDGGWCGWKKAVDGKGKNFFLHDKFYNLLLLLRPKMI</sequence>